<dbReference type="InterPro" id="IPR043519">
    <property type="entry name" value="NT_sf"/>
</dbReference>
<dbReference type="SUPFAM" id="SSF81301">
    <property type="entry name" value="Nucleotidyltransferase"/>
    <property type="match status" value="1"/>
</dbReference>
<dbReference type="GO" id="GO:0016779">
    <property type="term" value="F:nucleotidyltransferase activity"/>
    <property type="evidence" value="ECO:0007669"/>
    <property type="project" value="InterPro"/>
</dbReference>
<gene>
    <name evidence="2" type="ORF">H9705_10485</name>
</gene>
<comment type="caution">
    <text evidence="2">The sequence shown here is derived from an EMBL/GenBank/DDBJ whole genome shotgun (WGS) entry which is preliminary data.</text>
</comment>
<dbReference type="AlphaFoldDB" id="A0A9D2NDE5"/>
<dbReference type="CDD" id="cd05403">
    <property type="entry name" value="NT_KNTase_like"/>
    <property type="match status" value="1"/>
</dbReference>
<feature type="domain" description="Polymerase nucleotidyl transferase" evidence="1">
    <location>
        <begin position="15"/>
        <end position="69"/>
    </location>
</feature>
<proteinExistence type="predicted"/>
<dbReference type="Proteomes" id="UP000823849">
    <property type="component" value="Unassembled WGS sequence"/>
</dbReference>
<dbReference type="PANTHER" id="PTHR43449">
    <property type="entry name" value="NUCLEOTIDYLTRANSFERASE"/>
    <property type="match status" value="1"/>
</dbReference>
<evidence type="ECO:0000313" key="2">
    <source>
        <dbReference type="EMBL" id="HJC16222.1"/>
    </source>
</evidence>
<dbReference type="Pfam" id="PF01909">
    <property type="entry name" value="NTP_transf_2"/>
    <property type="match status" value="1"/>
</dbReference>
<evidence type="ECO:0000313" key="3">
    <source>
        <dbReference type="Proteomes" id="UP000823849"/>
    </source>
</evidence>
<dbReference type="EMBL" id="DWWU01000044">
    <property type="protein sequence ID" value="HJC16222.1"/>
    <property type="molecule type" value="Genomic_DNA"/>
</dbReference>
<accession>A0A9D2NDE5</accession>
<dbReference type="PANTHER" id="PTHR43449:SF1">
    <property type="entry name" value="POLYMERASE BETA NUCLEOTIDYLTRANSFERASE DOMAIN-CONTAINING PROTEIN"/>
    <property type="match status" value="1"/>
</dbReference>
<name>A0A9D2NDE5_9FIRM</name>
<dbReference type="Gene3D" id="3.30.460.10">
    <property type="entry name" value="Beta Polymerase, domain 2"/>
    <property type="match status" value="1"/>
</dbReference>
<sequence>MIQKFTDELRHWAENNDQVESVILVGSYARGTYTDTSDLDVVLITPEKERMVREQNFPETFGPFIKKQTEFYGACTSIRVWYRNGLEVEFGLVEPSWIALPLDPGTRQVLSDGFWIILDKKGYFRKLPL</sequence>
<dbReference type="InterPro" id="IPR002934">
    <property type="entry name" value="Polymerase_NTP_transf_dom"/>
</dbReference>
<reference evidence="2" key="2">
    <citation type="submission" date="2021-04" db="EMBL/GenBank/DDBJ databases">
        <authorList>
            <person name="Gilroy R."/>
        </authorList>
    </citation>
    <scope>NUCLEOTIDE SEQUENCE</scope>
    <source>
        <strain evidence="2">CHK185-5351</strain>
    </source>
</reference>
<organism evidence="2 3">
    <name type="scientific">Candidatus Fusicatenibacter intestinigallinarum</name>
    <dbReference type="NCBI Taxonomy" id="2838598"/>
    <lineage>
        <taxon>Bacteria</taxon>
        <taxon>Bacillati</taxon>
        <taxon>Bacillota</taxon>
        <taxon>Clostridia</taxon>
        <taxon>Lachnospirales</taxon>
        <taxon>Lachnospiraceae</taxon>
        <taxon>Fusicatenibacter</taxon>
    </lineage>
</organism>
<reference evidence="2" key="1">
    <citation type="journal article" date="2021" name="PeerJ">
        <title>Extensive microbial diversity within the chicken gut microbiome revealed by metagenomics and culture.</title>
        <authorList>
            <person name="Gilroy R."/>
            <person name="Ravi A."/>
            <person name="Getino M."/>
            <person name="Pursley I."/>
            <person name="Horton D.L."/>
            <person name="Alikhan N.F."/>
            <person name="Baker D."/>
            <person name="Gharbi K."/>
            <person name="Hall N."/>
            <person name="Watson M."/>
            <person name="Adriaenssens E.M."/>
            <person name="Foster-Nyarko E."/>
            <person name="Jarju S."/>
            <person name="Secka A."/>
            <person name="Antonio M."/>
            <person name="Oren A."/>
            <person name="Chaudhuri R.R."/>
            <person name="La Ragione R."/>
            <person name="Hildebrand F."/>
            <person name="Pallen M.J."/>
        </authorList>
    </citation>
    <scope>NUCLEOTIDE SEQUENCE</scope>
    <source>
        <strain evidence="2">CHK185-5351</strain>
    </source>
</reference>
<evidence type="ECO:0000259" key="1">
    <source>
        <dbReference type="Pfam" id="PF01909"/>
    </source>
</evidence>
<protein>
    <submittedName>
        <fullName evidence="2">Nucleotidyltransferase domain-containing protein</fullName>
    </submittedName>
</protein>